<evidence type="ECO:0000259" key="1">
    <source>
        <dbReference type="Pfam" id="PF13333"/>
    </source>
</evidence>
<evidence type="ECO:0000313" key="2">
    <source>
        <dbReference type="EMBL" id="SAL31935.1"/>
    </source>
</evidence>
<dbReference type="PANTHER" id="PTHR46889:SF4">
    <property type="entry name" value="TRANSPOSASE INSO FOR INSERTION SEQUENCE ELEMENT IS911B-RELATED"/>
    <property type="match status" value="1"/>
</dbReference>
<dbReference type="GO" id="GO:0015074">
    <property type="term" value="P:DNA integration"/>
    <property type="evidence" value="ECO:0007669"/>
    <property type="project" value="InterPro"/>
</dbReference>
<dbReference type="InterPro" id="IPR012337">
    <property type="entry name" value="RNaseH-like_sf"/>
</dbReference>
<sequence>MSRKANAWDNAPMESFFKTLKVERIHQVRYDTRAQARLDIVDWIEGWYNRQRLHSANGFLPPVTWENARLAA</sequence>
<reference evidence="2 3" key="1">
    <citation type="submission" date="2016-01" db="EMBL/GenBank/DDBJ databases">
        <authorList>
            <person name="Oliw E.H."/>
        </authorList>
    </citation>
    <scope>NUCLEOTIDE SEQUENCE [LARGE SCALE GENOMIC DNA]</scope>
    <source>
        <strain evidence="2">LMG 27134</strain>
    </source>
</reference>
<name>A0A158GIJ6_9BURK</name>
<dbReference type="Proteomes" id="UP000054683">
    <property type="component" value="Unassembled WGS sequence"/>
</dbReference>
<dbReference type="InterPro" id="IPR050900">
    <property type="entry name" value="Transposase_IS3/IS150/IS904"/>
</dbReference>
<dbReference type="InterPro" id="IPR001584">
    <property type="entry name" value="Integrase_cat-core"/>
</dbReference>
<proteinExistence type="predicted"/>
<dbReference type="EMBL" id="FCOK02000015">
    <property type="protein sequence ID" value="SAL31935.1"/>
    <property type="molecule type" value="Genomic_DNA"/>
</dbReference>
<dbReference type="Pfam" id="PF13333">
    <property type="entry name" value="rve_2"/>
    <property type="match status" value="1"/>
</dbReference>
<protein>
    <submittedName>
        <fullName evidence="2">Integrase catalytic subunit</fullName>
    </submittedName>
</protein>
<dbReference type="SUPFAM" id="SSF53098">
    <property type="entry name" value="Ribonuclease H-like"/>
    <property type="match status" value="1"/>
</dbReference>
<feature type="domain" description="Integrase catalytic" evidence="1">
    <location>
        <begin position="14"/>
        <end position="70"/>
    </location>
</feature>
<accession>A0A158GIJ6</accession>
<evidence type="ECO:0000313" key="3">
    <source>
        <dbReference type="Proteomes" id="UP000054683"/>
    </source>
</evidence>
<organism evidence="2 3">
    <name type="scientific">Caballeronia udeis</name>
    <dbReference type="NCBI Taxonomy" id="1232866"/>
    <lineage>
        <taxon>Bacteria</taxon>
        <taxon>Pseudomonadati</taxon>
        <taxon>Pseudomonadota</taxon>
        <taxon>Betaproteobacteria</taxon>
        <taxon>Burkholderiales</taxon>
        <taxon>Burkholderiaceae</taxon>
        <taxon>Caballeronia</taxon>
    </lineage>
</organism>
<gene>
    <name evidence="2" type="ORF">AWB69_02726</name>
</gene>
<dbReference type="PANTHER" id="PTHR46889">
    <property type="entry name" value="TRANSPOSASE INSF FOR INSERTION SEQUENCE IS3B-RELATED"/>
    <property type="match status" value="1"/>
</dbReference>
<dbReference type="AlphaFoldDB" id="A0A158GIJ6"/>